<gene>
    <name evidence="1" type="ORF">CC99x_011780</name>
</gene>
<reference evidence="1" key="2">
    <citation type="submission" date="2021-06" db="EMBL/GenBank/DDBJ databases">
        <title>Genomic Description and Analysis of Intracellular Bacteria, Candidatus Berkiella cookevillensis and Candidatus Berkiella aquae.</title>
        <authorList>
            <person name="Kidane D.T."/>
            <person name="Mehari Y.T."/>
            <person name="Rice F.C."/>
            <person name="Arivett B.A."/>
            <person name="Farone A.L."/>
            <person name="Berk S.G."/>
            <person name="Farone M.B."/>
        </authorList>
    </citation>
    <scope>NUCLEOTIDE SEQUENCE</scope>
    <source>
        <strain evidence="1">CC99</strain>
    </source>
</reference>
<dbReference type="AlphaFoldDB" id="A0AAE3L790"/>
<dbReference type="RefSeq" id="WP_057625186.1">
    <property type="nucleotide sequence ID" value="NZ_LKHV02000001.1"/>
</dbReference>
<name>A0AAE3L790_9GAMM</name>
<protein>
    <submittedName>
        <fullName evidence="1">Uncharacterized protein</fullName>
    </submittedName>
</protein>
<evidence type="ECO:0000313" key="1">
    <source>
        <dbReference type="EMBL" id="MCS5709575.1"/>
    </source>
</evidence>
<accession>A0AAE3L790</accession>
<sequence length="348" mass="40179">MYINTRLYKKSAELLHLPIIEHEDFWMIEIPLGNRNYFFWNRINSFSIQANVIIGIDRLLINKILRRVKLPVTKMIKIKREDFESKNWSLNPLKFPVNIMTAYDFAYQADTICNIGTQHNLLDHMKLVFDECEEIVIEEFDPRLKAYNVFLFKNKILSCASLHSAFVIGDGIHTIAQLMEIENDRRSALVETVDIGLLKMDLGYKENLHSLGLSLDHIPEADEKIILTLDPSPQRGGSTQSFDIKRIHPHIAQTLIKASTVLNLECISFNISCKDISEPPNTQPLFISPCCYPDLSMHETPLSGEGIAISKIMLKDLIYRHPFSYLKHILYSLFNHNNEEQPHEITSR</sequence>
<keyword evidence="2" id="KW-1185">Reference proteome</keyword>
<dbReference type="EMBL" id="LKHV02000001">
    <property type="protein sequence ID" value="MCS5709575.1"/>
    <property type="molecule type" value="Genomic_DNA"/>
</dbReference>
<comment type="caution">
    <text evidence="1">The sequence shown here is derived from an EMBL/GenBank/DDBJ whole genome shotgun (WGS) entry which is preliminary data.</text>
</comment>
<evidence type="ECO:0000313" key="2">
    <source>
        <dbReference type="Proteomes" id="UP000051494"/>
    </source>
</evidence>
<proteinExistence type="predicted"/>
<reference evidence="1" key="1">
    <citation type="journal article" date="2016" name="Genome Announc.">
        <title>Draft Genome Sequences of Two Novel Amoeba-Resistant Intranuclear Bacteria, 'Candidatus Berkiella cookevillensis' and 'Candidatus Berkiella aquae'.</title>
        <authorList>
            <person name="Mehari Y.T."/>
            <person name="Arivett B.A."/>
            <person name="Farone A.L."/>
            <person name="Gunderson J.H."/>
            <person name="Farone M.B."/>
        </authorList>
    </citation>
    <scope>NUCLEOTIDE SEQUENCE</scope>
    <source>
        <strain evidence="1">CC99</strain>
    </source>
</reference>
<organism evidence="1 2">
    <name type="scientific">Candidatus Berkiella cookevillensis</name>
    <dbReference type="NCBI Taxonomy" id="437022"/>
    <lineage>
        <taxon>Bacteria</taxon>
        <taxon>Pseudomonadati</taxon>
        <taxon>Pseudomonadota</taxon>
        <taxon>Gammaproteobacteria</taxon>
        <taxon>Candidatus Berkiellales</taxon>
        <taxon>Candidatus Berkiellaceae</taxon>
        <taxon>Candidatus Berkiella</taxon>
    </lineage>
</organism>
<dbReference type="Proteomes" id="UP000051494">
    <property type="component" value="Unassembled WGS sequence"/>
</dbReference>